<keyword evidence="3" id="KW-0238">DNA-binding</keyword>
<gene>
    <name evidence="5" type="primary">mutS_1</name>
    <name evidence="5" type="ORF">LMG31841_00271</name>
</gene>
<dbReference type="GO" id="GO:0005829">
    <property type="term" value="C:cytosol"/>
    <property type="evidence" value="ECO:0007669"/>
    <property type="project" value="TreeGrafter"/>
</dbReference>
<dbReference type="GO" id="GO:0140664">
    <property type="term" value="F:ATP-dependent DNA damage sensor activity"/>
    <property type="evidence" value="ECO:0007669"/>
    <property type="project" value="InterPro"/>
</dbReference>
<evidence type="ECO:0000256" key="2">
    <source>
        <dbReference type="ARBA" id="ARBA00022840"/>
    </source>
</evidence>
<dbReference type="GO" id="GO:0005524">
    <property type="term" value="F:ATP binding"/>
    <property type="evidence" value="ECO:0007669"/>
    <property type="project" value="UniProtKB-KW"/>
</dbReference>
<dbReference type="PANTHER" id="PTHR11361">
    <property type="entry name" value="DNA MISMATCH REPAIR PROTEIN MUTS FAMILY MEMBER"/>
    <property type="match status" value="1"/>
</dbReference>
<evidence type="ECO:0000259" key="4">
    <source>
        <dbReference type="SMART" id="SM00534"/>
    </source>
</evidence>
<evidence type="ECO:0000256" key="1">
    <source>
        <dbReference type="ARBA" id="ARBA00022741"/>
    </source>
</evidence>
<organism evidence="5 6">
    <name type="scientific">Paraburkholderia saeva</name>
    <dbReference type="NCBI Taxonomy" id="2777537"/>
    <lineage>
        <taxon>Bacteria</taxon>
        <taxon>Pseudomonadati</taxon>
        <taxon>Pseudomonadota</taxon>
        <taxon>Betaproteobacteria</taxon>
        <taxon>Burkholderiales</taxon>
        <taxon>Burkholderiaceae</taxon>
        <taxon>Paraburkholderia</taxon>
    </lineage>
</organism>
<sequence length="516" mass="57958">MKAYLLYRDRDFNMHREAEWNEPALVQDLGLNTLYQTMAQGDAFLYDVIKRVVPVSSVILDEITYRQTILNDCIIHETTVRQLYAIAIEAIETERKSYYSFFSASASSVLYGAREMIQQFVDVLKALRAVADSQAGQFQSEGFAQFFSMIQRELTDEYFVTIRLCLKELKFGGGVLISAGLGTGNKGISYVLRKPHEKDPNFLKRLLGKRSPSLTFRIADRDENGARALAELEARGINLVANALAQSADHILSFFTMLRTELAFYLGGVNLHNELTRRGLAVCVPAPRERVERWHAIEGLYDASLGLRSGRAPVGNDVHGDGKELVVITGANQGGKSTFLRAIGLAQIMMQCGMFVTASSFSANMCDGILTHYKREEDASMKSGKLDEELKRMSAIIEHIKEHSLLLCNESFSATNEREGSEIARQIIVALLQKRVKIVFVTHLYALAHGLHEQKTQGMMFLRAERRPDGERTFRLIDAEPLETSYGEDLYQRIFLSQSDEQTHDKSASADLSKVE</sequence>
<keyword evidence="1" id="KW-0547">Nucleotide-binding</keyword>
<dbReference type="RefSeq" id="WP_228874347.1">
    <property type="nucleotide sequence ID" value="NZ_CAJQZC010000001.1"/>
</dbReference>
<dbReference type="InterPro" id="IPR045076">
    <property type="entry name" value="MutS"/>
</dbReference>
<dbReference type="SMART" id="SM00534">
    <property type="entry name" value="MUTSac"/>
    <property type="match status" value="1"/>
</dbReference>
<protein>
    <submittedName>
        <fullName evidence="5">DNA mismatch repair protein MutS</fullName>
    </submittedName>
</protein>
<reference evidence="5" key="1">
    <citation type="submission" date="2021-04" db="EMBL/GenBank/DDBJ databases">
        <authorList>
            <person name="Vanwijnsberghe S."/>
        </authorList>
    </citation>
    <scope>NUCLEOTIDE SEQUENCE</scope>
    <source>
        <strain evidence="5">LMG 31841</strain>
    </source>
</reference>
<comment type="caution">
    <text evidence="5">The sequence shown here is derived from an EMBL/GenBank/DDBJ whole genome shotgun (WGS) entry which is preliminary data.</text>
</comment>
<dbReference type="GO" id="GO:0006298">
    <property type="term" value="P:mismatch repair"/>
    <property type="evidence" value="ECO:0007669"/>
    <property type="project" value="InterPro"/>
</dbReference>
<proteinExistence type="predicted"/>
<feature type="domain" description="DNA mismatch repair proteins mutS family" evidence="4">
    <location>
        <begin position="323"/>
        <end position="497"/>
    </location>
</feature>
<evidence type="ECO:0000313" key="5">
    <source>
        <dbReference type="EMBL" id="CAG4886833.1"/>
    </source>
</evidence>
<dbReference type="Proteomes" id="UP000789704">
    <property type="component" value="Unassembled WGS sequence"/>
</dbReference>
<name>A0A9N8RRK0_9BURK</name>
<dbReference type="InterPro" id="IPR027417">
    <property type="entry name" value="P-loop_NTPase"/>
</dbReference>
<evidence type="ECO:0000256" key="3">
    <source>
        <dbReference type="ARBA" id="ARBA00023125"/>
    </source>
</evidence>
<keyword evidence="2" id="KW-0067">ATP-binding</keyword>
<dbReference type="Pfam" id="PF00488">
    <property type="entry name" value="MutS_V"/>
    <property type="match status" value="1"/>
</dbReference>
<keyword evidence="6" id="KW-1185">Reference proteome</keyword>
<dbReference type="EMBL" id="CAJQZC010000001">
    <property type="protein sequence ID" value="CAG4886833.1"/>
    <property type="molecule type" value="Genomic_DNA"/>
</dbReference>
<dbReference type="GO" id="GO:0030983">
    <property type="term" value="F:mismatched DNA binding"/>
    <property type="evidence" value="ECO:0007669"/>
    <property type="project" value="InterPro"/>
</dbReference>
<dbReference type="PANTHER" id="PTHR11361:SF34">
    <property type="entry name" value="DNA MISMATCH REPAIR PROTEIN MSH1, MITOCHONDRIAL"/>
    <property type="match status" value="1"/>
</dbReference>
<dbReference type="InterPro" id="IPR000432">
    <property type="entry name" value="DNA_mismatch_repair_MutS_C"/>
</dbReference>
<evidence type="ECO:0000313" key="6">
    <source>
        <dbReference type="Proteomes" id="UP000789704"/>
    </source>
</evidence>
<accession>A0A9N8RRK0</accession>
<dbReference type="AlphaFoldDB" id="A0A9N8RRK0"/>
<dbReference type="SUPFAM" id="SSF52540">
    <property type="entry name" value="P-loop containing nucleoside triphosphate hydrolases"/>
    <property type="match status" value="1"/>
</dbReference>
<dbReference type="Gene3D" id="3.40.50.300">
    <property type="entry name" value="P-loop containing nucleotide triphosphate hydrolases"/>
    <property type="match status" value="1"/>
</dbReference>